<accession>A0AC35UB05</accession>
<evidence type="ECO:0000313" key="1">
    <source>
        <dbReference type="Proteomes" id="UP000095286"/>
    </source>
</evidence>
<reference evidence="2" key="1">
    <citation type="submission" date="2016-11" db="UniProtKB">
        <authorList>
            <consortium name="WormBaseParasite"/>
        </authorList>
    </citation>
    <scope>IDENTIFICATION</scope>
    <source>
        <strain evidence="2">KR3021</strain>
    </source>
</reference>
<sequence length="752" mass="84622">MARFILVVLLLIGLTNGFNHSEAAYEDAALEPINSNTLEELPSYEGENDSGMEDERELSNSVEPQKALESEPNPETDANTAFIVPINADVGPICGLALDNMNRLTIFHRANRNMPISRLFNKENVFNASLKEIEYDTLLIVDSETGDILTRGGANQFLLPHGLSSDKEGNFWVSDAGSHQVFKLDSNFKVLMSLGTKNVPGSGKKHFCKPTDVAVASNGVIFVADGYCNGRIVKFDKFGNFVMDFGMKNKHVVGGPGELNVPHSIVLIESMDILCVADRDNQRIQCFSAGINDGHRAAVPTGLFLNKAEKIGNVVGVREAKNYLVGLTSGDHGHGLKSGVFVFDLTANKAKTYLRDIQHSHALAVSEMGTVYVGLSESVGKVYLNNPQSQHLGDVMFDNLQNATKPLDLIVFNKTTKVQDKIKADEDNLLKRSNDDVMDPYYNGYPTPFEMFRAGYGRYNSFGYGQPYRNQMYLNNGPDMDSNFIARSPIMNRNMGPIYNNNNYLKPYHRNPIFQPAMMNPRMRYDNKKPYFPGNEEDFGESRELYHTRPNPNNPYISDNYPDYGNQSPYSLRGEVPNRSTDYKKIPYRPSINREDFEDNYDEDFDSKNGESVSTINAPLNLHGSPSNIKKPKPEKGIMMNNPGYSYTAYIERQANMYPIMMYTLVKCVPCQRAKHLLAVQYSDVRSHFLELAGDEDWQRQLQVDLQHITGKMTFPYIFLCGVYIQGASNLFELHQQGQLRRIVNSCNPKKI</sequence>
<proteinExistence type="predicted"/>
<organism evidence="1 2">
    <name type="scientific">Rhabditophanes sp. KR3021</name>
    <dbReference type="NCBI Taxonomy" id="114890"/>
    <lineage>
        <taxon>Eukaryota</taxon>
        <taxon>Metazoa</taxon>
        <taxon>Ecdysozoa</taxon>
        <taxon>Nematoda</taxon>
        <taxon>Chromadorea</taxon>
        <taxon>Rhabditida</taxon>
        <taxon>Tylenchina</taxon>
        <taxon>Panagrolaimomorpha</taxon>
        <taxon>Strongyloidoidea</taxon>
        <taxon>Alloionematidae</taxon>
        <taxon>Rhabditophanes</taxon>
    </lineage>
</organism>
<dbReference type="WBParaSite" id="RSKR_0000915100.2">
    <property type="protein sequence ID" value="RSKR_0000915100.2"/>
    <property type="gene ID" value="RSKR_0000915100"/>
</dbReference>
<name>A0AC35UB05_9BILA</name>
<dbReference type="Proteomes" id="UP000095286">
    <property type="component" value="Unplaced"/>
</dbReference>
<evidence type="ECO:0000313" key="2">
    <source>
        <dbReference type="WBParaSite" id="RSKR_0000915100.2"/>
    </source>
</evidence>
<protein>
    <submittedName>
        <fullName evidence="2">Peptidylamidoglycolate lyase</fullName>
    </submittedName>
</protein>